<evidence type="ECO:0008006" key="10">
    <source>
        <dbReference type="Google" id="ProtNLM"/>
    </source>
</evidence>
<dbReference type="PANTHER" id="PTHR31621:SF55">
    <property type="entry name" value="PROTEIN, PUTATIVE-RELATED"/>
    <property type="match status" value="1"/>
</dbReference>
<feature type="transmembrane region" description="Helical" evidence="7">
    <location>
        <begin position="121"/>
        <end position="139"/>
    </location>
</feature>
<dbReference type="Pfam" id="PF05078">
    <property type="entry name" value="DUF679"/>
    <property type="match status" value="1"/>
</dbReference>
<comment type="caution">
    <text evidence="8">The sequence shown here is derived from an EMBL/GenBank/DDBJ whole genome shotgun (WGS) entry which is preliminary data.</text>
</comment>
<dbReference type="AlphaFoldDB" id="A0AAV1WDP5"/>
<dbReference type="EMBL" id="CAXHTB010000005">
    <property type="protein sequence ID" value="CAL0307246.1"/>
    <property type="molecule type" value="Genomic_DNA"/>
</dbReference>
<keyword evidence="5 7" id="KW-0472">Membrane</keyword>
<comment type="subcellular location">
    <subcellularLocation>
        <location evidence="1">Membrane</location>
        <topology evidence="1">Multi-pass membrane protein</topology>
    </subcellularLocation>
</comment>
<sequence>MVTESSASLNSSSSKTLTSAGGDLIKLLPTGTVFLFQFLNPIATNTDSYTATDNKRRYGIVTTKGLYPSPPNTDFSSYSLKFSDFVHALLSLLVFAVLALLDTNTVHCFYPDFMSTQKKLLQVLPPAIGVVAGGVFMIFPNTRHGIGYPPSSDPNEDTSSRSSNHTPQIV</sequence>
<evidence type="ECO:0000256" key="1">
    <source>
        <dbReference type="ARBA" id="ARBA00004141"/>
    </source>
</evidence>
<keyword evidence="3 7" id="KW-0812">Transmembrane</keyword>
<evidence type="ECO:0000256" key="6">
    <source>
        <dbReference type="SAM" id="MobiDB-lite"/>
    </source>
</evidence>
<evidence type="ECO:0000256" key="3">
    <source>
        <dbReference type="ARBA" id="ARBA00022692"/>
    </source>
</evidence>
<name>A0AAV1WDP5_LUPLU</name>
<dbReference type="GO" id="GO:0010256">
    <property type="term" value="P:endomembrane system organization"/>
    <property type="evidence" value="ECO:0007669"/>
    <property type="project" value="TreeGrafter"/>
</dbReference>
<comment type="similarity">
    <text evidence="2">Belongs to the plant DMP1 protein family.</text>
</comment>
<keyword evidence="4 7" id="KW-1133">Transmembrane helix</keyword>
<reference evidence="8 9" key="1">
    <citation type="submission" date="2024-03" db="EMBL/GenBank/DDBJ databases">
        <authorList>
            <person name="Martinez-Hernandez J."/>
        </authorList>
    </citation>
    <scope>NUCLEOTIDE SEQUENCE [LARGE SCALE GENOMIC DNA]</scope>
</reference>
<evidence type="ECO:0000256" key="5">
    <source>
        <dbReference type="ARBA" id="ARBA00023136"/>
    </source>
</evidence>
<dbReference type="GO" id="GO:0016020">
    <property type="term" value="C:membrane"/>
    <property type="evidence" value="ECO:0007669"/>
    <property type="project" value="UniProtKB-SubCell"/>
</dbReference>
<feature type="transmembrane region" description="Helical" evidence="7">
    <location>
        <begin position="85"/>
        <end position="101"/>
    </location>
</feature>
<evidence type="ECO:0000313" key="8">
    <source>
        <dbReference type="EMBL" id="CAL0307246.1"/>
    </source>
</evidence>
<organism evidence="8 9">
    <name type="scientific">Lupinus luteus</name>
    <name type="common">European yellow lupine</name>
    <dbReference type="NCBI Taxonomy" id="3873"/>
    <lineage>
        <taxon>Eukaryota</taxon>
        <taxon>Viridiplantae</taxon>
        <taxon>Streptophyta</taxon>
        <taxon>Embryophyta</taxon>
        <taxon>Tracheophyta</taxon>
        <taxon>Spermatophyta</taxon>
        <taxon>Magnoliopsida</taxon>
        <taxon>eudicotyledons</taxon>
        <taxon>Gunneridae</taxon>
        <taxon>Pentapetalae</taxon>
        <taxon>rosids</taxon>
        <taxon>fabids</taxon>
        <taxon>Fabales</taxon>
        <taxon>Fabaceae</taxon>
        <taxon>Papilionoideae</taxon>
        <taxon>50 kb inversion clade</taxon>
        <taxon>genistoids sensu lato</taxon>
        <taxon>core genistoids</taxon>
        <taxon>Genisteae</taxon>
        <taxon>Lupinus</taxon>
    </lineage>
</organism>
<dbReference type="Proteomes" id="UP001497480">
    <property type="component" value="Unassembled WGS sequence"/>
</dbReference>
<dbReference type="PANTHER" id="PTHR31621">
    <property type="entry name" value="PROTEIN DMP3"/>
    <property type="match status" value="1"/>
</dbReference>
<evidence type="ECO:0000313" key="9">
    <source>
        <dbReference type="Proteomes" id="UP001497480"/>
    </source>
</evidence>
<evidence type="ECO:0000256" key="7">
    <source>
        <dbReference type="SAM" id="Phobius"/>
    </source>
</evidence>
<feature type="compositionally biased region" description="Polar residues" evidence="6">
    <location>
        <begin position="160"/>
        <end position="170"/>
    </location>
</feature>
<feature type="region of interest" description="Disordered" evidence="6">
    <location>
        <begin position="147"/>
        <end position="170"/>
    </location>
</feature>
<evidence type="ECO:0000256" key="4">
    <source>
        <dbReference type="ARBA" id="ARBA00022989"/>
    </source>
</evidence>
<dbReference type="GO" id="GO:0005737">
    <property type="term" value="C:cytoplasm"/>
    <property type="evidence" value="ECO:0007669"/>
    <property type="project" value="UniProtKB-ARBA"/>
</dbReference>
<gene>
    <name evidence="8" type="ORF">LLUT_LOCUS8306</name>
</gene>
<protein>
    <recommendedName>
        <fullName evidence="10">Protein DMP2-like</fullName>
    </recommendedName>
</protein>
<proteinExistence type="inferred from homology"/>
<accession>A0AAV1WDP5</accession>
<evidence type="ECO:0000256" key="2">
    <source>
        <dbReference type="ARBA" id="ARBA00008707"/>
    </source>
</evidence>
<dbReference type="InterPro" id="IPR007770">
    <property type="entry name" value="DMP"/>
</dbReference>
<keyword evidence="9" id="KW-1185">Reference proteome</keyword>